<gene>
    <name evidence="11" type="ORF">MA16_Dca028098</name>
</gene>
<dbReference type="EC" id="2.7.7.7" evidence="8"/>
<keyword evidence="4 8" id="KW-0235">DNA replication</keyword>
<evidence type="ECO:0000256" key="9">
    <source>
        <dbReference type="SAM" id="Coils"/>
    </source>
</evidence>
<feature type="domain" description="DNA-directed DNA polymerase family B mitochondria/virus" evidence="10">
    <location>
        <begin position="325"/>
        <end position="448"/>
    </location>
</feature>
<sequence length="787" mass="91310">MRAYTTDSANTASIGLLLNRLYQKIERTTPQDPHPGLIIATHHFKKPYPLVHEIDLLSLATLGLLIQFAYPSLSGYAKFTISLTMMRSYGEEISFTTGPAIPLTYQDCEFIPKNEVYAQISRSLMKYAEIYDEDNLVRLMIRVYMDGKKMYRPSLSSEERDSTLYSINEHKPYAVGLLLVRPGKEIKNQLIDTYFSEDHSLILDSFEERSTKVLFDFLKRILAIFRKEKSAFTTIYFHNFSRFDGIFLLKHLACHHKSYKLKPLVRNHRLYEIAVYSGKNKFFCFRDSLNLLPGKLSDLAKNLCPDLGQKGSIPYDEVKLSNLVSMKKSLLDYMKQDILLLGGIMQKAQEISWKLYNVDIESKITLASLALSIYRLKYYDSKNWPIHIPNKNEDSFIRRGYYGGHTDTYKPYGEDLYYYDVNSLYPFVMKEFPMPGGDPVWHGNLYPDKNKTLLFPTGEFVGVYYSEELKYAKSLGYTVIPISGYLYKRMESPFKHFVSTLFESRLEARKEGNDALAFVYKILMNSLYGRFGIHPKSTVTDVCDENRFKHLIRKSEFISCDMLSENNYIVSYHSTDSDYWNPPKNSAVQLAAAITASARIYMFPYISREDSYYTDTDSVVLGQPLPEEVLSSSVLGKFKLEDRIMKGYFLVPKSYYYITIDGKGVLKYKGPAKNQVYPEWFEAQYTDPDRTEKVQVSSNFKVDWHSLNIRKKDTLVKLGIKLRSKRMPVYHSDLWVDTEPIEVTYLSCLNNVGKLLIQSLRNEVKQLKIENHILKEKLEKDKKRGRT</sequence>
<keyword evidence="3 8" id="KW-0548">Nucleotidyltransferase</keyword>
<accession>A0A2I0VCD2</accession>
<evidence type="ECO:0000313" key="11">
    <source>
        <dbReference type="EMBL" id="PKU61069.1"/>
    </source>
</evidence>
<dbReference type="EMBL" id="KZ504813">
    <property type="protein sequence ID" value="PKU61069.1"/>
    <property type="molecule type" value="Genomic_DNA"/>
</dbReference>
<dbReference type="PROSITE" id="PS00116">
    <property type="entry name" value="DNA_POLYMERASE_B"/>
    <property type="match status" value="1"/>
</dbReference>
<dbReference type="PANTHER" id="PTHR33568:SF3">
    <property type="entry name" value="DNA-DIRECTED DNA POLYMERASE"/>
    <property type="match status" value="1"/>
</dbReference>
<reference evidence="11 12" key="2">
    <citation type="journal article" date="2017" name="Nature">
        <title>The Apostasia genome and the evolution of orchids.</title>
        <authorList>
            <person name="Zhang G.Q."/>
            <person name="Liu K.W."/>
            <person name="Li Z."/>
            <person name="Lohaus R."/>
            <person name="Hsiao Y.Y."/>
            <person name="Niu S.C."/>
            <person name="Wang J.Y."/>
            <person name="Lin Y.C."/>
            <person name="Xu Q."/>
            <person name="Chen L.J."/>
            <person name="Yoshida K."/>
            <person name="Fujiwara S."/>
            <person name="Wang Z.W."/>
            <person name="Zhang Y.Q."/>
            <person name="Mitsuda N."/>
            <person name="Wang M."/>
            <person name="Liu G.H."/>
            <person name="Pecoraro L."/>
            <person name="Huang H.X."/>
            <person name="Xiao X.J."/>
            <person name="Lin M."/>
            <person name="Wu X.Y."/>
            <person name="Wu W.L."/>
            <person name="Chen Y.Y."/>
            <person name="Chang S.B."/>
            <person name="Sakamoto S."/>
            <person name="Ohme-Takagi M."/>
            <person name="Yagi M."/>
            <person name="Zeng S.J."/>
            <person name="Shen C.Y."/>
            <person name="Yeh C.M."/>
            <person name="Luo Y.B."/>
            <person name="Tsai W.C."/>
            <person name="Van de Peer Y."/>
            <person name="Liu Z.J."/>
        </authorList>
    </citation>
    <scope>NUCLEOTIDE SEQUENCE [LARGE SCALE GENOMIC DNA]</scope>
    <source>
        <tissue evidence="11">The whole plant</tissue>
    </source>
</reference>
<dbReference type="InterPro" id="IPR006172">
    <property type="entry name" value="DNA-dir_DNA_pol_B"/>
</dbReference>
<comment type="catalytic activity">
    <reaction evidence="7 8">
        <text>DNA(n) + a 2'-deoxyribonucleoside 5'-triphosphate = DNA(n+1) + diphosphate</text>
        <dbReference type="Rhea" id="RHEA:22508"/>
        <dbReference type="Rhea" id="RHEA-COMP:17339"/>
        <dbReference type="Rhea" id="RHEA-COMP:17340"/>
        <dbReference type="ChEBI" id="CHEBI:33019"/>
        <dbReference type="ChEBI" id="CHEBI:61560"/>
        <dbReference type="ChEBI" id="CHEBI:173112"/>
        <dbReference type="EC" id="2.7.7.7"/>
    </reaction>
</comment>
<dbReference type="InterPro" id="IPR017964">
    <property type="entry name" value="DNA-dir_DNA_pol_B_CS"/>
</dbReference>
<evidence type="ECO:0000256" key="1">
    <source>
        <dbReference type="ARBA" id="ARBA00005755"/>
    </source>
</evidence>
<comment type="similarity">
    <text evidence="1 8">Belongs to the DNA polymerase type-B family.</text>
</comment>
<dbReference type="Gene3D" id="3.30.420.10">
    <property type="entry name" value="Ribonuclease H-like superfamily/Ribonuclease H"/>
    <property type="match status" value="1"/>
</dbReference>
<evidence type="ECO:0000256" key="5">
    <source>
        <dbReference type="ARBA" id="ARBA00022932"/>
    </source>
</evidence>
<feature type="coiled-coil region" evidence="9">
    <location>
        <begin position="757"/>
        <end position="784"/>
    </location>
</feature>
<dbReference type="InterPro" id="IPR043502">
    <property type="entry name" value="DNA/RNA_pol_sf"/>
</dbReference>
<evidence type="ECO:0000256" key="4">
    <source>
        <dbReference type="ARBA" id="ARBA00022705"/>
    </source>
</evidence>
<dbReference type="SMART" id="SM00486">
    <property type="entry name" value="POLBc"/>
    <property type="match status" value="1"/>
</dbReference>
<dbReference type="GO" id="GO:0003887">
    <property type="term" value="F:DNA-directed DNA polymerase activity"/>
    <property type="evidence" value="ECO:0007669"/>
    <property type="project" value="UniProtKB-KW"/>
</dbReference>
<evidence type="ECO:0000259" key="10">
    <source>
        <dbReference type="Pfam" id="PF03175"/>
    </source>
</evidence>
<dbReference type="SUPFAM" id="SSF53098">
    <property type="entry name" value="Ribonuclease H-like"/>
    <property type="match status" value="1"/>
</dbReference>
<keyword evidence="12" id="KW-1185">Reference proteome</keyword>
<dbReference type="GO" id="GO:0000166">
    <property type="term" value="F:nucleotide binding"/>
    <property type="evidence" value="ECO:0007669"/>
    <property type="project" value="InterPro"/>
</dbReference>
<dbReference type="STRING" id="906689.A0A2I0VCD2"/>
<proteinExistence type="inferred from homology"/>
<dbReference type="GO" id="GO:0003677">
    <property type="term" value="F:DNA binding"/>
    <property type="evidence" value="ECO:0007669"/>
    <property type="project" value="UniProtKB-KW"/>
</dbReference>
<dbReference type="PRINTS" id="PR00106">
    <property type="entry name" value="DNAPOLB"/>
</dbReference>
<dbReference type="InterPro" id="IPR012337">
    <property type="entry name" value="RNaseH-like_sf"/>
</dbReference>
<evidence type="ECO:0000256" key="6">
    <source>
        <dbReference type="ARBA" id="ARBA00023125"/>
    </source>
</evidence>
<evidence type="ECO:0000256" key="3">
    <source>
        <dbReference type="ARBA" id="ARBA00022695"/>
    </source>
</evidence>
<evidence type="ECO:0000256" key="8">
    <source>
        <dbReference type="RuleBase" id="RU000442"/>
    </source>
</evidence>
<evidence type="ECO:0000313" key="12">
    <source>
        <dbReference type="Proteomes" id="UP000233837"/>
    </source>
</evidence>
<keyword evidence="2 8" id="KW-0808">Transferase</keyword>
<keyword evidence="6 8" id="KW-0238">DNA-binding</keyword>
<organism evidence="11 12">
    <name type="scientific">Dendrobium catenatum</name>
    <dbReference type="NCBI Taxonomy" id="906689"/>
    <lineage>
        <taxon>Eukaryota</taxon>
        <taxon>Viridiplantae</taxon>
        <taxon>Streptophyta</taxon>
        <taxon>Embryophyta</taxon>
        <taxon>Tracheophyta</taxon>
        <taxon>Spermatophyta</taxon>
        <taxon>Magnoliopsida</taxon>
        <taxon>Liliopsida</taxon>
        <taxon>Asparagales</taxon>
        <taxon>Orchidaceae</taxon>
        <taxon>Epidendroideae</taxon>
        <taxon>Malaxideae</taxon>
        <taxon>Dendrobiinae</taxon>
        <taxon>Dendrobium</taxon>
    </lineage>
</organism>
<dbReference type="SUPFAM" id="SSF56672">
    <property type="entry name" value="DNA/RNA polymerases"/>
    <property type="match status" value="1"/>
</dbReference>
<dbReference type="Gene3D" id="3.90.1600.10">
    <property type="entry name" value="Palm domain of DNA polymerase"/>
    <property type="match status" value="2"/>
</dbReference>
<dbReference type="PANTHER" id="PTHR33568">
    <property type="entry name" value="DNA POLYMERASE"/>
    <property type="match status" value="1"/>
</dbReference>
<dbReference type="Proteomes" id="UP000233837">
    <property type="component" value="Unassembled WGS sequence"/>
</dbReference>
<keyword evidence="9" id="KW-0175">Coiled coil</keyword>
<reference evidence="11 12" key="1">
    <citation type="journal article" date="2016" name="Sci. Rep.">
        <title>The Dendrobium catenatum Lindl. genome sequence provides insights into polysaccharide synthase, floral development and adaptive evolution.</title>
        <authorList>
            <person name="Zhang G.Q."/>
            <person name="Xu Q."/>
            <person name="Bian C."/>
            <person name="Tsai W.C."/>
            <person name="Yeh C.M."/>
            <person name="Liu K.W."/>
            <person name="Yoshida K."/>
            <person name="Zhang L.S."/>
            <person name="Chang S.B."/>
            <person name="Chen F."/>
            <person name="Shi Y."/>
            <person name="Su Y.Y."/>
            <person name="Zhang Y.Q."/>
            <person name="Chen L.J."/>
            <person name="Yin Y."/>
            <person name="Lin M."/>
            <person name="Huang H."/>
            <person name="Deng H."/>
            <person name="Wang Z.W."/>
            <person name="Zhu S.L."/>
            <person name="Zhao X."/>
            <person name="Deng C."/>
            <person name="Niu S.C."/>
            <person name="Huang J."/>
            <person name="Wang M."/>
            <person name="Liu G.H."/>
            <person name="Yang H.J."/>
            <person name="Xiao X.J."/>
            <person name="Hsiao Y.Y."/>
            <person name="Wu W.L."/>
            <person name="Chen Y.Y."/>
            <person name="Mitsuda N."/>
            <person name="Ohme-Takagi M."/>
            <person name="Luo Y.B."/>
            <person name="Van de Peer Y."/>
            <person name="Liu Z.J."/>
        </authorList>
    </citation>
    <scope>NUCLEOTIDE SEQUENCE [LARGE SCALE GENOMIC DNA]</scope>
    <source>
        <tissue evidence="11">The whole plant</tissue>
    </source>
</reference>
<keyword evidence="5 8" id="KW-0239">DNA-directed DNA polymerase</keyword>
<dbReference type="AlphaFoldDB" id="A0A2I0VCD2"/>
<dbReference type="GO" id="GO:0006260">
    <property type="term" value="P:DNA replication"/>
    <property type="evidence" value="ECO:0007669"/>
    <property type="project" value="UniProtKB-KW"/>
</dbReference>
<protein>
    <recommendedName>
        <fullName evidence="8">DNA polymerase</fullName>
        <ecNumber evidence="8">2.7.7.7</ecNumber>
    </recommendedName>
</protein>
<dbReference type="Gene3D" id="1.10.287.690">
    <property type="entry name" value="Helix hairpin bin"/>
    <property type="match status" value="1"/>
</dbReference>
<dbReference type="InterPro" id="IPR036397">
    <property type="entry name" value="RNaseH_sf"/>
</dbReference>
<dbReference type="InterPro" id="IPR023211">
    <property type="entry name" value="DNA_pol_palm_dom_sf"/>
</dbReference>
<name>A0A2I0VCD2_9ASPA</name>
<dbReference type="Pfam" id="PF03175">
    <property type="entry name" value="DNA_pol_B_2"/>
    <property type="match status" value="2"/>
</dbReference>
<evidence type="ECO:0000256" key="2">
    <source>
        <dbReference type="ARBA" id="ARBA00022679"/>
    </source>
</evidence>
<feature type="domain" description="DNA-directed DNA polymerase family B mitochondria/virus" evidence="10">
    <location>
        <begin position="233"/>
        <end position="320"/>
    </location>
</feature>
<evidence type="ECO:0000256" key="7">
    <source>
        <dbReference type="ARBA" id="ARBA00049244"/>
    </source>
</evidence>
<dbReference type="InterPro" id="IPR004868">
    <property type="entry name" value="DNA-dir_DNA_pol_B_mt/vir"/>
</dbReference>